<evidence type="ECO:0000256" key="7">
    <source>
        <dbReference type="RuleBase" id="RU363032"/>
    </source>
</evidence>
<evidence type="ECO:0000256" key="5">
    <source>
        <dbReference type="ARBA" id="ARBA00022989"/>
    </source>
</evidence>
<sequence length="291" mass="32734">MGKPLSRATRENLFGYTFIGIWILGFFIFMLYPLLTSIIYSLSDVKLTADGIVSKFVGFKNYIDLFKIEKGFEFIEALTAYLRQMVLQIPVIIVFSILIALLLNQKIKSRGIFRSIFFLPVIISSGPVINELIEHGAGGTNIFESYGFITIIQNSLSTDLAKPIVDLFSQIIIIFWFSGVQILIFLAGLQKIDQQIYEAAQIDGAGPWQAFWKITMPSLSSLILVNSIYTIVLLSTFSENKVILSIKSNLFNSVTGFGMASAMAWMYALIVFLAIGLVGLLFRSRQPRRRY</sequence>
<keyword evidence="5 7" id="KW-1133">Transmembrane helix</keyword>
<dbReference type="InterPro" id="IPR050809">
    <property type="entry name" value="UgpAE/MalFG_permease"/>
</dbReference>
<comment type="subcellular location">
    <subcellularLocation>
        <location evidence="1 7">Cell membrane</location>
        <topology evidence="1 7">Multi-pass membrane protein</topology>
    </subcellularLocation>
</comment>
<dbReference type="Gene3D" id="1.10.3720.10">
    <property type="entry name" value="MetI-like"/>
    <property type="match status" value="1"/>
</dbReference>
<feature type="transmembrane region" description="Helical" evidence="7">
    <location>
        <begin position="257"/>
        <end position="282"/>
    </location>
</feature>
<dbReference type="InterPro" id="IPR000515">
    <property type="entry name" value="MetI-like"/>
</dbReference>
<feature type="transmembrane region" description="Helical" evidence="7">
    <location>
        <begin position="12"/>
        <end position="35"/>
    </location>
</feature>
<dbReference type="CDD" id="cd06261">
    <property type="entry name" value="TM_PBP2"/>
    <property type="match status" value="1"/>
</dbReference>
<organism evidence="9 10">
    <name type="scientific">Paracholeplasma vituli</name>
    <dbReference type="NCBI Taxonomy" id="69473"/>
    <lineage>
        <taxon>Bacteria</taxon>
        <taxon>Bacillati</taxon>
        <taxon>Mycoplasmatota</taxon>
        <taxon>Mollicutes</taxon>
        <taxon>Acholeplasmatales</taxon>
        <taxon>Acholeplasmataceae</taxon>
        <taxon>Paracholeplasma</taxon>
    </lineage>
</organism>
<feature type="domain" description="ABC transmembrane type-1" evidence="8">
    <location>
        <begin position="78"/>
        <end position="278"/>
    </location>
</feature>
<dbReference type="Pfam" id="PF00528">
    <property type="entry name" value="BPD_transp_1"/>
    <property type="match status" value="1"/>
</dbReference>
<name>A0ABT2PXK4_9MOLU</name>
<dbReference type="PROSITE" id="PS50928">
    <property type="entry name" value="ABC_TM1"/>
    <property type="match status" value="1"/>
</dbReference>
<dbReference type="Proteomes" id="UP001209076">
    <property type="component" value="Unassembled WGS sequence"/>
</dbReference>
<dbReference type="SUPFAM" id="SSF161098">
    <property type="entry name" value="MetI-like"/>
    <property type="match status" value="1"/>
</dbReference>
<reference evidence="10" key="1">
    <citation type="submission" date="2023-07" db="EMBL/GenBank/DDBJ databases">
        <title>Novel Mycoplasma species identified in domestic and wild animals.</title>
        <authorList>
            <person name="Volokhov D.V."/>
            <person name="Furtak V.A."/>
            <person name="Zagorodnyaya T.A."/>
        </authorList>
    </citation>
    <scope>NUCLEOTIDE SEQUENCE [LARGE SCALE GENOMIC DNA]</scope>
    <source>
        <strain evidence="10">92-19</strain>
    </source>
</reference>
<dbReference type="EMBL" id="JAOEGN010000010">
    <property type="protein sequence ID" value="MCU0105181.1"/>
    <property type="molecule type" value="Genomic_DNA"/>
</dbReference>
<proteinExistence type="inferred from homology"/>
<feature type="transmembrane region" description="Helical" evidence="7">
    <location>
        <begin position="167"/>
        <end position="189"/>
    </location>
</feature>
<feature type="transmembrane region" description="Helical" evidence="7">
    <location>
        <begin position="85"/>
        <end position="104"/>
    </location>
</feature>
<evidence type="ECO:0000259" key="8">
    <source>
        <dbReference type="PROSITE" id="PS50928"/>
    </source>
</evidence>
<evidence type="ECO:0000256" key="1">
    <source>
        <dbReference type="ARBA" id="ARBA00004651"/>
    </source>
</evidence>
<evidence type="ECO:0000313" key="9">
    <source>
        <dbReference type="EMBL" id="MCU0105181.1"/>
    </source>
</evidence>
<accession>A0ABT2PXK4</accession>
<protein>
    <submittedName>
        <fullName evidence="9">Sugar ABC transporter permease</fullName>
    </submittedName>
</protein>
<dbReference type="PANTHER" id="PTHR43227:SF3">
    <property type="entry name" value="BINDING-PROTEIN-DEPENDENT TRANSPORT SYSTEMS INNER MEMBRANE COMPONENT"/>
    <property type="match status" value="1"/>
</dbReference>
<evidence type="ECO:0000256" key="4">
    <source>
        <dbReference type="ARBA" id="ARBA00022692"/>
    </source>
</evidence>
<comment type="caution">
    <text evidence="9">The sequence shown here is derived from an EMBL/GenBank/DDBJ whole genome shotgun (WGS) entry which is preliminary data.</text>
</comment>
<evidence type="ECO:0000256" key="6">
    <source>
        <dbReference type="ARBA" id="ARBA00023136"/>
    </source>
</evidence>
<keyword evidence="3" id="KW-1003">Cell membrane</keyword>
<feature type="transmembrane region" description="Helical" evidence="7">
    <location>
        <begin position="111"/>
        <end position="129"/>
    </location>
</feature>
<dbReference type="InterPro" id="IPR035906">
    <property type="entry name" value="MetI-like_sf"/>
</dbReference>
<dbReference type="PANTHER" id="PTHR43227">
    <property type="entry name" value="BLL4140 PROTEIN"/>
    <property type="match status" value="1"/>
</dbReference>
<keyword evidence="10" id="KW-1185">Reference proteome</keyword>
<evidence type="ECO:0000256" key="2">
    <source>
        <dbReference type="ARBA" id="ARBA00022448"/>
    </source>
</evidence>
<keyword evidence="4 7" id="KW-0812">Transmembrane</keyword>
<keyword evidence="6 7" id="KW-0472">Membrane</keyword>
<gene>
    <name evidence="9" type="ORF">N7603_05875</name>
</gene>
<evidence type="ECO:0000313" key="10">
    <source>
        <dbReference type="Proteomes" id="UP001209076"/>
    </source>
</evidence>
<feature type="transmembrane region" description="Helical" evidence="7">
    <location>
        <begin position="210"/>
        <end position="237"/>
    </location>
</feature>
<evidence type="ECO:0000256" key="3">
    <source>
        <dbReference type="ARBA" id="ARBA00022475"/>
    </source>
</evidence>
<comment type="similarity">
    <text evidence="7">Belongs to the binding-protein-dependent transport system permease family.</text>
</comment>
<dbReference type="RefSeq" id="WP_262096453.1">
    <property type="nucleotide sequence ID" value="NZ_JAOEGN010000010.1"/>
</dbReference>
<keyword evidence="2 7" id="KW-0813">Transport</keyword>